<dbReference type="Gene3D" id="3.40.1440.10">
    <property type="entry name" value="GIY-YIG endonuclease"/>
    <property type="match status" value="1"/>
</dbReference>
<feature type="domain" description="GIY-YIG" evidence="2">
    <location>
        <begin position="1"/>
        <end position="76"/>
    </location>
</feature>
<gene>
    <name evidence="3" type="ORF">CO059_00930</name>
</gene>
<dbReference type="EMBL" id="PFSK01000013">
    <property type="protein sequence ID" value="PJC23020.1"/>
    <property type="molecule type" value="Genomic_DNA"/>
</dbReference>
<organism evidence="3 4">
    <name type="scientific">candidate division WWE3 bacterium CG_4_9_14_0_2_um_filter_48_10</name>
    <dbReference type="NCBI Taxonomy" id="1975078"/>
    <lineage>
        <taxon>Bacteria</taxon>
        <taxon>Katanobacteria</taxon>
    </lineage>
</organism>
<evidence type="ECO:0000259" key="2">
    <source>
        <dbReference type="PROSITE" id="PS50164"/>
    </source>
</evidence>
<proteinExistence type="inferred from homology"/>
<name>A0A2M8EJX1_UNCKA</name>
<sequence length="82" mass="9992">MYYVYLLQSRETRTFYIGCTQNLEERIKQHNLGKVRSTKNKRPLNLVCAEEFYNKREAYRREKELKTKYTEKRKLLARIGLA</sequence>
<dbReference type="InterPro" id="IPR050190">
    <property type="entry name" value="UPF0213_domain"/>
</dbReference>
<dbReference type="PANTHER" id="PTHR34477:SF1">
    <property type="entry name" value="UPF0213 PROTEIN YHBQ"/>
    <property type="match status" value="1"/>
</dbReference>
<dbReference type="CDD" id="cd10449">
    <property type="entry name" value="GIY-YIG_SLX1_like"/>
    <property type="match status" value="1"/>
</dbReference>
<protein>
    <recommendedName>
        <fullName evidence="2">GIY-YIG domain-containing protein</fullName>
    </recommendedName>
</protein>
<dbReference type="AlphaFoldDB" id="A0A2M8EJX1"/>
<evidence type="ECO:0000256" key="1">
    <source>
        <dbReference type="ARBA" id="ARBA00007435"/>
    </source>
</evidence>
<dbReference type="SUPFAM" id="SSF82771">
    <property type="entry name" value="GIY-YIG endonuclease"/>
    <property type="match status" value="1"/>
</dbReference>
<dbReference type="PROSITE" id="PS50164">
    <property type="entry name" value="GIY_YIG"/>
    <property type="match status" value="1"/>
</dbReference>
<reference evidence="4" key="1">
    <citation type="submission" date="2017-09" db="EMBL/GenBank/DDBJ databases">
        <title>Depth-based differentiation of microbial function through sediment-hosted aquifers and enrichment of novel symbionts in the deep terrestrial subsurface.</title>
        <authorList>
            <person name="Probst A.J."/>
            <person name="Ladd B."/>
            <person name="Jarett J.K."/>
            <person name="Geller-Mcgrath D.E."/>
            <person name="Sieber C.M.K."/>
            <person name="Emerson J.B."/>
            <person name="Anantharaman K."/>
            <person name="Thomas B.C."/>
            <person name="Malmstrom R."/>
            <person name="Stieglmeier M."/>
            <person name="Klingl A."/>
            <person name="Woyke T."/>
            <person name="Ryan C.M."/>
            <person name="Banfield J.F."/>
        </authorList>
    </citation>
    <scope>NUCLEOTIDE SEQUENCE [LARGE SCALE GENOMIC DNA]</scope>
</reference>
<evidence type="ECO:0000313" key="3">
    <source>
        <dbReference type="EMBL" id="PJC23020.1"/>
    </source>
</evidence>
<dbReference type="Pfam" id="PF01541">
    <property type="entry name" value="GIY-YIG"/>
    <property type="match status" value="1"/>
</dbReference>
<dbReference type="InterPro" id="IPR035901">
    <property type="entry name" value="GIY-YIG_endonuc_sf"/>
</dbReference>
<accession>A0A2M8EJX1</accession>
<comment type="similarity">
    <text evidence="1">Belongs to the UPF0213 family.</text>
</comment>
<dbReference type="PANTHER" id="PTHR34477">
    <property type="entry name" value="UPF0213 PROTEIN YHBQ"/>
    <property type="match status" value="1"/>
</dbReference>
<evidence type="ECO:0000313" key="4">
    <source>
        <dbReference type="Proteomes" id="UP000228781"/>
    </source>
</evidence>
<dbReference type="InterPro" id="IPR000305">
    <property type="entry name" value="GIY-YIG_endonuc"/>
</dbReference>
<dbReference type="SMART" id="SM00465">
    <property type="entry name" value="GIYc"/>
    <property type="match status" value="1"/>
</dbReference>
<dbReference type="Proteomes" id="UP000228781">
    <property type="component" value="Unassembled WGS sequence"/>
</dbReference>
<comment type="caution">
    <text evidence="3">The sequence shown here is derived from an EMBL/GenBank/DDBJ whole genome shotgun (WGS) entry which is preliminary data.</text>
</comment>